<reference evidence="2 3" key="1">
    <citation type="journal article" date="2020" name="Nature">
        <title>Six reference-quality genomes reveal evolution of bat adaptations.</title>
        <authorList>
            <person name="Jebb D."/>
            <person name="Huang Z."/>
            <person name="Pippel M."/>
            <person name="Hughes G.M."/>
            <person name="Lavrichenko K."/>
            <person name="Devanna P."/>
            <person name="Winkler S."/>
            <person name="Jermiin L.S."/>
            <person name="Skirmuntt E.C."/>
            <person name="Katzourakis A."/>
            <person name="Burkitt-Gray L."/>
            <person name="Ray D.A."/>
            <person name="Sullivan K.A.M."/>
            <person name="Roscito J.G."/>
            <person name="Kirilenko B.M."/>
            <person name="Davalos L.M."/>
            <person name="Corthals A.P."/>
            <person name="Power M.L."/>
            <person name="Jones G."/>
            <person name="Ransome R.D."/>
            <person name="Dechmann D.K.N."/>
            <person name="Locatelli A.G."/>
            <person name="Puechmaille S.J."/>
            <person name="Fedrigo O."/>
            <person name="Jarvis E.D."/>
            <person name="Hiller M."/>
            <person name="Vernes S.C."/>
            <person name="Myers E.W."/>
            <person name="Teeling E.C."/>
        </authorList>
    </citation>
    <scope>NUCLEOTIDE SEQUENCE [LARGE SCALE GENOMIC DNA]</scope>
    <source>
        <strain evidence="2">MMolMol1</strain>
        <tissue evidence="2">Muscle</tissue>
    </source>
</reference>
<gene>
    <name evidence="2" type="ORF">HJG59_011326</name>
</gene>
<dbReference type="Proteomes" id="UP000550707">
    <property type="component" value="Unassembled WGS sequence"/>
</dbReference>
<evidence type="ECO:0000313" key="2">
    <source>
        <dbReference type="EMBL" id="KAF6462290.1"/>
    </source>
</evidence>
<comment type="caution">
    <text evidence="2">The sequence shown here is derived from an EMBL/GenBank/DDBJ whole genome shotgun (WGS) entry which is preliminary data.</text>
</comment>
<evidence type="ECO:0000313" key="3">
    <source>
        <dbReference type="Proteomes" id="UP000550707"/>
    </source>
</evidence>
<name>A0A7J8GQV2_MOLMO</name>
<keyword evidence="3" id="KW-1185">Reference proteome</keyword>
<protein>
    <submittedName>
        <fullName evidence="2">Uncharacterized protein</fullName>
    </submittedName>
</protein>
<dbReference type="AlphaFoldDB" id="A0A7J8GQV2"/>
<evidence type="ECO:0000256" key="1">
    <source>
        <dbReference type="SAM" id="MobiDB-lite"/>
    </source>
</evidence>
<accession>A0A7J8GQV2</accession>
<proteinExistence type="predicted"/>
<feature type="region of interest" description="Disordered" evidence="1">
    <location>
        <begin position="64"/>
        <end position="223"/>
    </location>
</feature>
<dbReference type="EMBL" id="JACASF010000008">
    <property type="protein sequence ID" value="KAF6462290.1"/>
    <property type="molecule type" value="Genomic_DNA"/>
</dbReference>
<organism evidence="2 3">
    <name type="scientific">Molossus molossus</name>
    <name type="common">Pallas' mastiff bat</name>
    <name type="synonym">Vespertilio molossus</name>
    <dbReference type="NCBI Taxonomy" id="27622"/>
    <lineage>
        <taxon>Eukaryota</taxon>
        <taxon>Metazoa</taxon>
        <taxon>Chordata</taxon>
        <taxon>Craniata</taxon>
        <taxon>Vertebrata</taxon>
        <taxon>Euteleostomi</taxon>
        <taxon>Mammalia</taxon>
        <taxon>Eutheria</taxon>
        <taxon>Laurasiatheria</taxon>
        <taxon>Chiroptera</taxon>
        <taxon>Yangochiroptera</taxon>
        <taxon>Molossidae</taxon>
        <taxon>Molossus</taxon>
    </lineage>
</organism>
<sequence>MTKNSNIVIYGLYANCLKYTPEKQSTVLIIKVWYAFNLYGLGAGSGPHARRVRPGPLPTARLLAKTRERPGSPDGPGGRSASGEQGRQEDEGAARSCRPRSRLRGAGGGSTVTNAAPTGRHEATATSGQLHKPGGAVTQAGRPGGVGRQPIQDADLQPGACFSDAPAGAGARPARREAGNSGEGGAIAEPAPRPHPRHPARSPARAGRCLRNPGAWPKWPEPR</sequence>
<dbReference type="InParanoid" id="A0A7J8GQV2"/>